<organism evidence="1 2">
    <name type="scientific">Prevotella disiens FB035-09AN</name>
    <dbReference type="NCBI Taxonomy" id="866771"/>
    <lineage>
        <taxon>Bacteria</taxon>
        <taxon>Pseudomonadati</taxon>
        <taxon>Bacteroidota</taxon>
        <taxon>Bacteroidia</taxon>
        <taxon>Bacteroidales</taxon>
        <taxon>Prevotellaceae</taxon>
        <taxon>Prevotella</taxon>
    </lineage>
</organism>
<protein>
    <submittedName>
        <fullName evidence="1">Uncharacterized protein</fullName>
    </submittedName>
</protein>
<accession>E1KMJ3</accession>
<dbReference type="InterPro" id="IPR043733">
    <property type="entry name" value="DUF5677"/>
</dbReference>
<proteinExistence type="predicted"/>
<dbReference type="STRING" id="866771.HMPREF9296_1283"/>
<dbReference type="EMBL" id="AEDO01000003">
    <property type="protein sequence ID" value="EFL47331.1"/>
    <property type="molecule type" value="Genomic_DNA"/>
</dbReference>
<sequence>MITPFSNITTVKQVIPLLDDNKFIITLCDNLSFLMVNTLKVNNDKLISCHKKDAPILGLYVKIYKFWLGCLETFKKKNLGVHIVYCRILYEAFMKLNYLLTEGDTAMRDFRLKSYRKRYEIYKKTKSNGNGVSFVENQKFLDDIAQDGFSLDEIKEAKKGDKNFKELSMKVSCNSFPKETIDLIYDTSYGISSDAIHSDWGELRQLYLNIDDSDFVTPNIEDYSKNHYRVIIPTATIIMQTIKAFISYVNKKEVIIIAGNKILSFVNDIERVFSLISEYVLDEYKNNPDKYMKI</sequence>
<evidence type="ECO:0000313" key="2">
    <source>
        <dbReference type="Proteomes" id="UP000003610"/>
    </source>
</evidence>
<dbReference type="Pfam" id="PF18928">
    <property type="entry name" value="DUF5677"/>
    <property type="match status" value="1"/>
</dbReference>
<gene>
    <name evidence="1" type="ORF">HMPREF9296_1283</name>
</gene>
<dbReference type="Proteomes" id="UP000003610">
    <property type="component" value="Unassembled WGS sequence"/>
</dbReference>
<evidence type="ECO:0000313" key="1">
    <source>
        <dbReference type="EMBL" id="EFL47331.1"/>
    </source>
</evidence>
<reference evidence="1 2" key="1">
    <citation type="submission" date="2010-08" db="EMBL/GenBank/DDBJ databases">
        <authorList>
            <person name="Durkin A.S."/>
            <person name="Madupu R."/>
            <person name="Torralba M."/>
            <person name="Gillis M."/>
            <person name="Methe B."/>
            <person name="Sutton G."/>
            <person name="Nelson K.E."/>
        </authorList>
    </citation>
    <scope>NUCLEOTIDE SEQUENCE [LARGE SCALE GENOMIC DNA]</scope>
    <source>
        <strain evidence="1 2">FB035-09AN</strain>
    </source>
</reference>
<dbReference type="RefSeq" id="WP_004355020.1">
    <property type="nucleotide sequence ID" value="NZ_AEDO01000003.1"/>
</dbReference>
<comment type="caution">
    <text evidence="1">The sequence shown here is derived from an EMBL/GenBank/DDBJ whole genome shotgun (WGS) entry which is preliminary data.</text>
</comment>
<dbReference type="AlphaFoldDB" id="E1KMJ3"/>
<name>E1KMJ3_9BACT</name>